<feature type="compositionally biased region" description="Polar residues" evidence="1">
    <location>
        <begin position="103"/>
        <end position="123"/>
    </location>
</feature>
<keyword evidence="3" id="KW-1185">Reference proteome</keyword>
<gene>
    <name evidence="2" type="ORF">AWRI4233_LOCUS7605</name>
</gene>
<accession>A0A9N8K6Q7</accession>
<evidence type="ECO:0000256" key="1">
    <source>
        <dbReference type="SAM" id="MobiDB-lite"/>
    </source>
</evidence>
<name>A0A9N8K6Q7_9PEZI</name>
<feature type="region of interest" description="Disordered" evidence="1">
    <location>
        <begin position="219"/>
        <end position="303"/>
    </location>
</feature>
<feature type="compositionally biased region" description="Polar residues" evidence="1">
    <location>
        <begin position="267"/>
        <end position="277"/>
    </location>
</feature>
<comment type="caution">
    <text evidence="2">The sequence shown here is derived from an EMBL/GenBank/DDBJ whole genome shotgun (WGS) entry which is preliminary data.</text>
</comment>
<feature type="compositionally biased region" description="Polar residues" evidence="1">
    <location>
        <begin position="154"/>
        <end position="168"/>
    </location>
</feature>
<proteinExistence type="predicted"/>
<evidence type="ECO:0000313" key="2">
    <source>
        <dbReference type="EMBL" id="CAD0098781.1"/>
    </source>
</evidence>
<organism evidence="2 3">
    <name type="scientific">Aureobasidium mustum</name>
    <dbReference type="NCBI Taxonomy" id="2773714"/>
    <lineage>
        <taxon>Eukaryota</taxon>
        <taxon>Fungi</taxon>
        <taxon>Dikarya</taxon>
        <taxon>Ascomycota</taxon>
        <taxon>Pezizomycotina</taxon>
        <taxon>Dothideomycetes</taxon>
        <taxon>Dothideomycetidae</taxon>
        <taxon>Dothideales</taxon>
        <taxon>Saccotheciaceae</taxon>
        <taxon>Aureobasidium</taxon>
    </lineage>
</organism>
<reference evidence="2" key="1">
    <citation type="submission" date="2020-06" db="EMBL/GenBank/DDBJ databases">
        <authorList>
            <person name="Onetto C."/>
        </authorList>
    </citation>
    <scope>NUCLEOTIDE SEQUENCE</scope>
</reference>
<dbReference type="AlphaFoldDB" id="A0A9N8K6Q7"/>
<dbReference type="Proteomes" id="UP000714618">
    <property type="component" value="Unassembled WGS sequence"/>
</dbReference>
<feature type="region of interest" description="Disordered" evidence="1">
    <location>
        <begin position="73"/>
        <end position="123"/>
    </location>
</feature>
<protein>
    <submittedName>
        <fullName evidence="2">Uncharacterized protein</fullName>
    </submittedName>
</protein>
<sequence>MADPYPNESANTIYSHLRSLSNTIGDLGDIVTSLQFSTILPESTDTNMPSFSPPGSIRRRFLRIISFGRYSSRSADDTEPLTKPHNSNRRHSAPADLDIPSNDRPTYTAHQSPQSSDSAQTTIIHDVPPGTVPFSIDAFRDQHREHYFSDTEFDTPSQPEADSETVNSAVGAEEPSWDPTRLRRNKSIMHCNICNRIWEYNQIHCPGCAARTLHHIPGSSDDSYTESDFSNHDPRATHHRPGRHNPERDVLPTESSWDTHGLESGTAEESWTTTVADTSAAPEVTESPTTHPTDVPSAGKSLHKKHRKIAVQCCCDTHRDSGSSSCTPIYISHRLPTPAANTFAGPVPAALLCKCSRCDRRHICGPLWGPQYVQLMEGEIQRCERGDRGHRVTVKKERSWWMRLLRWFCCC</sequence>
<evidence type="ECO:0000313" key="3">
    <source>
        <dbReference type="Proteomes" id="UP000714618"/>
    </source>
</evidence>
<dbReference type="OrthoDB" id="3927306at2759"/>
<dbReference type="EMBL" id="CAIJEO010000009">
    <property type="protein sequence ID" value="CAD0098781.1"/>
    <property type="molecule type" value="Genomic_DNA"/>
</dbReference>
<feature type="region of interest" description="Disordered" evidence="1">
    <location>
        <begin position="150"/>
        <end position="178"/>
    </location>
</feature>